<dbReference type="PANTHER" id="PTHR32552:SF82">
    <property type="entry name" value="FCUA PROTEIN"/>
    <property type="match status" value="1"/>
</dbReference>
<dbReference type="Pfam" id="PF00593">
    <property type="entry name" value="TonB_dep_Rec_b-barrel"/>
    <property type="match status" value="1"/>
</dbReference>
<evidence type="ECO:0000256" key="4">
    <source>
        <dbReference type="ARBA" id="ARBA00022452"/>
    </source>
</evidence>
<evidence type="ECO:0000256" key="14">
    <source>
        <dbReference type="SAM" id="SignalP"/>
    </source>
</evidence>
<evidence type="ECO:0000259" key="15">
    <source>
        <dbReference type="SMART" id="SM00965"/>
    </source>
</evidence>
<dbReference type="SMART" id="SM00965">
    <property type="entry name" value="STN"/>
    <property type="match status" value="1"/>
</dbReference>
<sequence length="806" mass="86123">MSQPAQRPGRRQARPAFRLTALALALCCAGPLWADPAAGKAGIHLQQPAQPLGQALSQLAAKTGLLLGVDASLVAGKTAPALDGWFAPDAALVKLLAGSGLEAVPGSDGTYTLRRLPARSEAALPEVKVTASGDYLSLPTPYAGGQVARGARLGMLGNRDVMDTPFNITAYTADVVENQQARTVADVLANEPSARYTVSAGHLYENFRLRGFDVFAGDLSVNGLFGMTPQGHVPVEFLERVEVLKGPGAMFTGMPPGGGVGGVVNLVTKRAADDPLTRVTVDYTSDSQIGTHLDLGRRFGPAKQIGLRVNAAHREGDTTTDGQQKKRDFLSVGADYRGEALVLSGDFYYSKEEMKGGTPASAYWFADSLPSPLSAPDAKQNLFPGAYGTLENMGLMLRADYEINDKLSVYGSLGTQHYDYWGFINGTHARNIQANGNFTGVLTGQYGFSDSVASEIGLKGRFKTGDVGHDVVVSTSGLLQESGSLTKSGTSFASNIYNPAAANVGTLPRSARKTGETTLTSLAIADTLSFLDEKVLLTLGLRDQRVRTRNFNGTTGVQTSSYDKSAVTPSVGLVVKPWAAPVSLYGNYIEGLSKGDTVTDVTATNYGHTFAPYKTEQKEVGVKWEAGKFANTVSLFELTKPGMMKVGNAYTDGQERRHRGIEWNTFGEVSRNVRLLGGATYTKAELTRTQNGTYDGNTAIGVPEWQATLGSEWDTPWVNGLTLTGRLTYNGKFYLNAANTHQLPAWTILDLGARYTTRVAEQKVVFRANVNNVFDKNYFSGSFSDSYSMATIGAPRSVSLSASVDF</sequence>
<keyword evidence="5" id="KW-0410">Iron transport</keyword>
<dbReference type="InterPro" id="IPR012910">
    <property type="entry name" value="Plug_dom"/>
</dbReference>
<evidence type="ECO:0000256" key="9">
    <source>
        <dbReference type="ARBA" id="ARBA00023136"/>
    </source>
</evidence>
<evidence type="ECO:0000256" key="11">
    <source>
        <dbReference type="ARBA" id="ARBA00023237"/>
    </source>
</evidence>
<keyword evidence="9 12" id="KW-0472">Membrane</keyword>
<protein>
    <submittedName>
        <fullName evidence="16">Iron complex outermembrane receptor protein</fullName>
    </submittedName>
</protein>
<feature type="signal peptide" evidence="14">
    <location>
        <begin position="1"/>
        <end position="34"/>
    </location>
</feature>
<dbReference type="SUPFAM" id="SSF56935">
    <property type="entry name" value="Porins"/>
    <property type="match status" value="1"/>
</dbReference>
<comment type="similarity">
    <text evidence="2 12 13">Belongs to the TonB-dependent receptor family.</text>
</comment>
<dbReference type="InterPro" id="IPR011662">
    <property type="entry name" value="Secretin/TonB_short_N"/>
</dbReference>
<evidence type="ECO:0000256" key="2">
    <source>
        <dbReference type="ARBA" id="ARBA00009810"/>
    </source>
</evidence>
<dbReference type="NCBIfam" id="TIGR01783">
    <property type="entry name" value="TonB-siderophor"/>
    <property type="match status" value="1"/>
</dbReference>
<evidence type="ECO:0000256" key="1">
    <source>
        <dbReference type="ARBA" id="ARBA00004571"/>
    </source>
</evidence>
<name>A0ABY0IPR5_9RHOO</name>
<accession>A0ABY0IPR5</accession>
<evidence type="ECO:0000256" key="7">
    <source>
        <dbReference type="ARBA" id="ARBA00023004"/>
    </source>
</evidence>
<evidence type="ECO:0000256" key="8">
    <source>
        <dbReference type="ARBA" id="ARBA00023077"/>
    </source>
</evidence>
<dbReference type="PANTHER" id="PTHR32552">
    <property type="entry name" value="FERRICHROME IRON RECEPTOR-RELATED"/>
    <property type="match status" value="1"/>
</dbReference>
<evidence type="ECO:0000256" key="5">
    <source>
        <dbReference type="ARBA" id="ARBA00022496"/>
    </source>
</evidence>
<dbReference type="RefSeq" id="WP_130458299.1">
    <property type="nucleotide sequence ID" value="NZ_SHKM01000001.1"/>
</dbReference>
<dbReference type="Pfam" id="PF07715">
    <property type="entry name" value="Plug"/>
    <property type="match status" value="1"/>
</dbReference>
<dbReference type="Gene3D" id="3.55.50.30">
    <property type="match status" value="1"/>
</dbReference>
<comment type="subcellular location">
    <subcellularLocation>
        <location evidence="1 12">Cell outer membrane</location>
        <topology evidence="1 12">Multi-pass membrane protein</topology>
    </subcellularLocation>
</comment>
<keyword evidence="7" id="KW-0408">Iron</keyword>
<dbReference type="InterPro" id="IPR036942">
    <property type="entry name" value="Beta-barrel_TonB_sf"/>
</dbReference>
<dbReference type="InterPro" id="IPR010105">
    <property type="entry name" value="TonB_sidphr_rcpt"/>
</dbReference>
<dbReference type="PROSITE" id="PS52016">
    <property type="entry name" value="TONB_DEPENDENT_REC_3"/>
    <property type="match status" value="1"/>
</dbReference>
<feature type="domain" description="Secretin/TonB short N-terminal" evidence="15">
    <location>
        <begin position="65"/>
        <end position="116"/>
    </location>
</feature>
<evidence type="ECO:0000313" key="17">
    <source>
        <dbReference type="Proteomes" id="UP000292136"/>
    </source>
</evidence>
<evidence type="ECO:0000256" key="10">
    <source>
        <dbReference type="ARBA" id="ARBA00023170"/>
    </source>
</evidence>
<dbReference type="EMBL" id="SHKM01000001">
    <property type="protein sequence ID" value="RZT89571.1"/>
    <property type="molecule type" value="Genomic_DNA"/>
</dbReference>
<organism evidence="16 17">
    <name type="scientific">Azospira oryzae</name>
    <dbReference type="NCBI Taxonomy" id="146939"/>
    <lineage>
        <taxon>Bacteria</taxon>
        <taxon>Pseudomonadati</taxon>
        <taxon>Pseudomonadota</taxon>
        <taxon>Betaproteobacteria</taxon>
        <taxon>Rhodocyclales</taxon>
        <taxon>Rhodocyclaceae</taxon>
        <taxon>Azospira</taxon>
    </lineage>
</organism>
<comment type="caution">
    <text evidence="16">The sequence shown here is derived from an EMBL/GenBank/DDBJ whole genome shotgun (WGS) entry which is preliminary data.</text>
</comment>
<evidence type="ECO:0000256" key="13">
    <source>
        <dbReference type="RuleBase" id="RU003357"/>
    </source>
</evidence>
<keyword evidence="6 12" id="KW-0812">Transmembrane</keyword>
<evidence type="ECO:0000256" key="6">
    <source>
        <dbReference type="ARBA" id="ARBA00022692"/>
    </source>
</evidence>
<dbReference type="Pfam" id="PF07660">
    <property type="entry name" value="STN"/>
    <property type="match status" value="1"/>
</dbReference>
<dbReference type="CDD" id="cd01347">
    <property type="entry name" value="ligand_gated_channel"/>
    <property type="match status" value="1"/>
</dbReference>
<evidence type="ECO:0000256" key="12">
    <source>
        <dbReference type="PROSITE-ProRule" id="PRU01360"/>
    </source>
</evidence>
<gene>
    <name evidence="16" type="ORF">EV678_0361</name>
</gene>
<reference evidence="16 17" key="1">
    <citation type="submission" date="2019-02" db="EMBL/GenBank/DDBJ databases">
        <title>Genomic Encyclopedia of Type Strains, Phase IV (KMG-IV): sequencing the most valuable type-strain genomes for metagenomic binning, comparative biology and taxonomic classification.</title>
        <authorList>
            <person name="Goeker M."/>
        </authorList>
    </citation>
    <scope>NUCLEOTIDE SEQUENCE [LARGE SCALE GENOMIC DNA]</scope>
    <source>
        <strain evidence="16 17">DSM 21223</strain>
    </source>
</reference>
<keyword evidence="4 12" id="KW-1134">Transmembrane beta strand</keyword>
<keyword evidence="17" id="KW-1185">Reference proteome</keyword>
<dbReference type="Gene3D" id="2.40.170.20">
    <property type="entry name" value="TonB-dependent receptor, beta-barrel domain"/>
    <property type="match status" value="1"/>
</dbReference>
<feature type="chain" id="PRO_5045974052" evidence="14">
    <location>
        <begin position="35"/>
        <end position="806"/>
    </location>
</feature>
<dbReference type="InterPro" id="IPR039426">
    <property type="entry name" value="TonB-dep_rcpt-like"/>
</dbReference>
<dbReference type="Proteomes" id="UP000292136">
    <property type="component" value="Unassembled WGS sequence"/>
</dbReference>
<keyword evidence="11 12" id="KW-0998">Cell outer membrane</keyword>
<dbReference type="InterPro" id="IPR000531">
    <property type="entry name" value="Beta-barrel_TonB"/>
</dbReference>
<evidence type="ECO:0000256" key="3">
    <source>
        <dbReference type="ARBA" id="ARBA00022448"/>
    </source>
</evidence>
<dbReference type="Gene3D" id="2.170.130.10">
    <property type="entry name" value="TonB-dependent receptor, plug domain"/>
    <property type="match status" value="1"/>
</dbReference>
<proteinExistence type="inferred from homology"/>
<keyword evidence="3 12" id="KW-0813">Transport</keyword>
<evidence type="ECO:0000313" key="16">
    <source>
        <dbReference type="EMBL" id="RZT89571.1"/>
    </source>
</evidence>
<keyword evidence="10 16" id="KW-0675">Receptor</keyword>
<keyword evidence="8 13" id="KW-0798">TonB box</keyword>
<keyword evidence="14" id="KW-0732">Signal</keyword>
<dbReference type="InterPro" id="IPR037066">
    <property type="entry name" value="Plug_dom_sf"/>
</dbReference>
<keyword evidence="5" id="KW-0406">Ion transport</keyword>